<dbReference type="EC" id="2.7.7.108" evidence="9"/>
<comment type="catalytic activity">
    <reaction evidence="11">
        <text>O-(5'-adenylyl)-L-tyrosyl-[protein] + ATP = O-[5'-(adenylyl-(5'-&gt;3')-adenylyl)]-L-tyrosyl-[protein] + diphosphate</text>
        <dbReference type="Rhea" id="RHEA:66528"/>
        <dbReference type="Rhea" id="RHEA-COMP:13846"/>
        <dbReference type="Rhea" id="RHEA-COMP:17046"/>
        <dbReference type="ChEBI" id="CHEBI:30616"/>
        <dbReference type="ChEBI" id="CHEBI:33019"/>
        <dbReference type="ChEBI" id="CHEBI:83624"/>
        <dbReference type="ChEBI" id="CHEBI:167160"/>
    </reaction>
</comment>
<dbReference type="CDD" id="cd05403">
    <property type="entry name" value="NT_KNTase_like"/>
    <property type="match status" value="1"/>
</dbReference>
<evidence type="ECO:0000256" key="11">
    <source>
        <dbReference type="ARBA" id="ARBA00047518"/>
    </source>
</evidence>
<keyword evidence="4" id="KW-0548">Nucleotidyltransferase</keyword>
<dbReference type="SUPFAM" id="SSF81301">
    <property type="entry name" value="Nucleotidyltransferase"/>
    <property type="match status" value="1"/>
</dbReference>
<evidence type="ECO:0000313" key="14">
    <source>
        <dbReference type="EMBL" id="QNO58186.1"/>
    </source>
</evidence>
<evidence type="ECO:0000256" key="5">
    <source>
        <dbReference type="ARBA" id="ARBA00022723"/>
    </source>
</evidence>
<keyword evidence="8" id="KW-0460">Magnesium</keyword>
<sequence length="95" mass="11195">MRREVALKVLRGHKQELEERYGITRLGIFGSVARDEAADNSDVDVIVEMAPDLFGKVSLKEELERILGAKVDLVRYWRRMNHYLKRRIDKEAYYV</sequence>
<evidence type="ECO:0000256" key="12">
    <source>
        <dbReference type="ARBA" id="ARBA00048696"/>
    </source>
</evidence>
<evidence type="ECO:0000256" key="3">
    <source>
        <dbReference type="ARBA" id="ARBA00022679"/>
    </source>
</evidence>
<dbReference type="Pfam" id="PF01909">
    <property type="entry name" value="NTP_transf_2"/>
    <property type="match status" value="1"/>
</dbReference>
<keyword evidence="7" id="KW-0067">ATP-binding</keyword>
<protein>
    <recommendedName>
        <fullName evidence="9">protein adenylyltransferase</fullName>
        <ecNumber evidence="9">2.7.7.108</ecNumber>
    </recommendedName>
</protein>
<dbReference type="InterPro" id="IPR052038">
    <property type="entry name" value="Type-VII_TA_antitoxin"/>
</dbReference>
<comment type="catalytic activity">
    <reaction evidence="12">
        <text>L-tyrosyl-[protein] + ATP = O-(5'-adenylyl)-L-tyrosyl-[protein] + diphosphate</text>
        <dbReference type="Rhea" id="RHEA:54288"/>
        <dbReference type="Rhea" id="RHEA-COMP:10136"/>
        <dbReference type="Rhea" id="RHEA-COMP:13846"/>
        <dbReference type="ChEBI" id="CHEBI:30616"/>
        <dbReference type="ChEBI" id="CHEBI:33019"/>
        <dbReference type="ChEBI" id="CHEBI:46858"/>
        <dbReference type="ChEBI" id="CHEBI:83624"/>
        <dbReference type="EC" id="2.7.7.108"/>
    </reaction>
</comment>
<keyword evidence="5" id="KW-0479">Metal-binding</keyword>
<keyword evidence="6" id="KW-0547">Nucleotide-binding</keyword>
<keyword evidence="2" id="KW-1277">Toxin-antitoxin system</keyword>
<evidence type="ECO:0000256" key="10">
    <source>
        <dbReference type="ARBA" id="ARBA00038276"/>
    </source>
</evidence>
<feature type="domain" description="Polymerase nucleotidyl transferase" evidence="13">
    <location>
        <begin position="11"/>
        <end position="90"/>
    </location>
</feature>
<evidence type="ECO:0000256" key="2">
    <source>
        <dbReference type="ARBA" id="ARBA00022649"/>
    </source>
</evidence>
<evidence type="ECO:0000256" key="8">
    <source>
        <dbReference type="ARBA" id="ARBA00022842"/>
    </source>
</evidence>
<dbReference type="EMBL" id="MT631716">
    <property type="protein sequence ID" value="QNO58186.1"/>
    <property type="molecule type" value="Genomic_DNA"/>
</dbReference>
<dbReference type="Gene3D" id="3.30.460.10">
    <property type="entry name" value="Beta Polymerase, domain 2"/>
    <property type="match status" value="1"/>
</dbReference>
<comment type="similarity">
    <text evidence="10">Belongs to the MntA antitoxin family.</text>
</comment>
<comment type="cofactor">
    <cofactor evidence="1">
        <name>Mg(2+)</name>
        <dbReference type="ChEBI" id="CHEBI:18420"/>
    </cofactor>
</comment>
<evidence type="ECO:0000256" key="7">
    <source>
        <dbReference type="ARBA" id="ARBA00022840"/>
    </source>
</evidence>
<keyword evidence="3" id="KW-0808">Transferase</keyword>
<dbReference type="PANTHER" id="PTHR33571">
    <property type="entry name" value="SSL8005 PROTEIN"/>
    <property type="match status" value="1"/>
</dbReference>
<evidence type="ECO:0000256" key="9">
    <source>
        <dbReference type="ARBA" id="ARBA00034531"/>
    </source>
</evidence>
<accession>A0A7G9ZD52</accession>
<dbReference type="GO" id="GO:0005524">
    <property type="term" value="F:ATP binding"/>
    <property type="evidence" value="ECO:0007669"/>
    <property type="project" value="UniProtKB-KW"/>
</dbReference>
<dbReference type="InterPro" id="IPR043519">
    <property type="entry name" value="NT_sf"/>
</dbReference>
<organism evidence="14">
    <name type="scientific">Candidatus Methanophaga sp. ANME-1 ERB7</name>
    <dbReference type="NCBI Taxonomy" id="2759913"/>
    <lineage>
        <taxon>Archaea</taxon>
        <taxon>Methanobacteriati</taxon>
        <taxon>Methanobacteriota</taxon>
        <taxon>Stenosarchaea group</taxon>
        <taxon>Methanomicrobia</taxon>
        <taxon>Candidatus Methanophagales</taxon>
        <taxon>Candidatus Methanophagaceae</taxon>
        <taxon>Candidatus Methanophaga</taxon>
    </lineage>
</organism>
<reference evidence="14" key="1">
    <citation type="submission" date="2020-06" db="EMBL/GenBank/DDBJ databases">
        <title>Unique genomic features of the anaerobic methanotrophic archaea.</title>
        <authorList>
            <person name="Chadwick G.L."/>
            <person name="Skennerton C.T."/>
            <person name="Laso-Perez R."/>
            <person name="Leu A.O."/>
            <person name="Speth D.R."/>
            <person name="Yu H."/>
            <person name="Morgan-Lang C."/>
            <person name="Hatzenpichler R."/>
            <person name="Goudeau D."/>
            <person name="Malmstrom R."/>
            <person name="Brazelton W.J."/>
            <person name="Woyke T."/>
            <person name="Hallam S.J."/>
            <person name="Tyson G.W."/>
            <person name="Wegener G."/>
            <person name="Boetius A."/>
            <person name="Orphan V."/>
        </authorList>
    </citation>
    <scope>NUCLEOTIDE SEQUENCE</scope>
</reference>
<evidence type="ECO:0000259" key="13">
    <source>
        <dbReference type="Pfam" id="PF01909"/>
    </source>
</evidence>
<evidence type="ECO:0000256" key="6">
    <source>
        <dbReference type="ARBA" id="ARBA00022741"/>
    </source>
</evidence>
<gene>
    <name evidence="14" type="ORF">MFNKIFOF_00007</name>
</gene>
<evidence type="ECO:0000256" key="1">
    <source>
        <dbReference type="ARBA" id="ARBA00001946"/>
    </source>
</evidence>
<dbReference type="GO" id="GO:0046872">
    <property type="term" value="F:metal ion binding"/>
    <property type="evidence" value="ECO:0007669"/>
    <property type="project" value="UniProtKB-KW"/>
</dbReference>
<dbReference type="PANTHER" id="PTHR33571:SF14">
    <property type="entry name" value="PROTEIN ADENYLYLTRANSFERASE MJ0435-RELATED"/>
    <property type="match status" value="1"/>
</dbReference>
<dbReference type="AlphaFoldDB" id="A0A7G9ZD52"/>
<dbReference type="InterPro" id="IPR002934">
    <property type="entry name" value="Polymerase_NTP_transf_dom"/>
</dbReference>
<dbReference type="GO" id="GO:0070733">
    <property type="term" value="F:AMPylase activity"/>
    <property type="evidence" value="ECO:0007669"/>
    <property type="project" value="UniProtKB-EC"/>
</dbReference>
<name>A0A7G9ZD52_9EURY</name>
<proteinExistence type="inferred from homology"/>
<evidence type="ECO:0000256" key="4">
    <source>
        <dbReference type="ARBA" id="ARBA00022695"/>
    </source>
</evidence>